<feature type="transmembrane region" description="Helical" evidence="1">
    <location>
        <begin position="30"/>
        <end position="51"/>
    </location>
</feature>
<dbReference type="OrthoDB" id="21979at2"/>
<dbReference type="Pfam" id="PF03729">
    <property type="entry name" value="DUF308"/>
    <property type="match status" value="2"/>
</dbReference>
<evidence type="ECO:0000256" key="1">
    <source>
        <dbReference type="SAM" id="Phobius"/>
    </source>
</evidence>
<feature type="transmembrane region" description="Helical" evidence="1">
    <location>
        <begin position="141"/>
        <end position="160"/>
    </location>
</feature>
<keyword evidence="1" id="KW-1133">Transmembrane helix</keyword>
<dbReference type="GO" id="GO:0005886">
    <property type="term" value="C:plasma membrane"/>
    <property type="evidence" value="ECO:0007669"/>
    <property type="project" value="TreeGrafter"/>
</dbReference>
<organism evidence="2 3">
    <name type="scientific">Aureimonas altamirensis</name>
    <dbReference type="NCBI Taxonomy" id="370622"/>
    <lineage>
        <taxon>Bacteria</taxon>
        <taxon>Pseudomonadati</taxon>
        <taxon>Pseudomonadota</taxon>
        <taxon>Alphaproteobacteria</taxon>
        <taxon>Hyphomicrobiales</taxon>
        <taxon>Aurantimonadaceae</taxon>
        <taxon>Aureimonas</taxon>
    </lineage>
</organism>
<protein>
    <recommendedName>
        <fullName evidence="4">HdeD family acid-resistance protein</fullName>
    </recommendedName>
</protein>
<comment type="caution">
    <text evidence="2">The sequence shown here is derived from an EMBL/GenBank/DDBJ whole genome shotgun (WGS) entry which is preliminary data.</text>
</comment>
<evidence type="ECO:0000313" key="3">
    <source>
        <dbReference type="Proteomes" id="UP000030826"/>
    </source>
</evidence>
<dbReference type="InterPro" id="IPR052712">
    <property type="entry name" value="Acid_resist_chaperone_HdeD"/>
</dbReference>
<dbReference type="PANTHER" id="PTHR34989:SF1">
    <property type="entry name" value="PROTEIN HDED"/>
    <property type="match status" value="1"/>
</dbReference>
<feature type="transmembrane region" description="Helical" evidence="1">
    <location>
        <begin position="82"/>
        <end position="102"/>
    </location>
</feature>
<dbReference type="PANTHER" id="PTHR34989">
    <property type="entry name" value="PROTEIN HDED"/>
    <property type="match status" value="1"/>
</dbReference>
<dbReference type="RefSeq" id="WP_039195297.1">
    <property type="nucleotide sequence ID" value="NZ_JRFJ01000005.1"/>
</dbReference>
<dbReference type="Proteomes" id="UP000030826">
    <property type="component" value="Unassembled WGS sequence"/>
</dbReference>
<feature type="transmembrane region" description="Helical" evidence="1">
    <location>
        <begin position="108"/>
        <end position="129"/>
    </location>
</feature>
<gene>
    <name evidence="2" type="ORF">LA66_16760</name>
</gene>
<dbReference type="EMBL" id="JRFJ01000005">
    <property type="protein sequence ID" value="KHJ53586.1"/>
    <property type="molecule type" value="Genomic_DNA"/>
</dbReference>
<evidence type="ECO:0008006" key="4">
    <source>
        <dbReference type="Google" id="ProtNLM"/>
    </source>
</evidence>
<keyword evidence="1" id="KW-0812">Transmembrane</keyword>
<reference evidence="2 3" key="1">
    <citation type="submission" date="2014-09" db="EMBL/GenBank/DDBJ databases">
        <title>Isolation and characterization of Aurantimonas altamirensis ON-56566 from clinical sample following a dog bite.</title>
        <authorList>
            <person name="Eshaghi A."/>
            <person name="Li A."/>
            <person name="Shahinas D."/>
            <person name="Bahn P."/>
            <person name="Kus J.V."/>
            <person name="Patel S.N."/>
        </authorList>
    </citation>
    <scope>NUCLEOTIDE SEQUENCE [LARGE SCALE GENOMIC DNA]</scope>
    <source>
        <strain evidence="2 3">ON-56566</strain>
    </source>
</reference>
<accession>A0A0B1Q2D5</accession>
<dbReference type="STRING" id="370622.LA66_16760"/>
<dbReference type="InterPro" id="IPR005325">
    <property type="entry name" value="DUF308_memb"/>
</dbReference>
<keyword evidence="1" id="KW-0472">Membrane</keyword>
<feature type="transmembrane region" description="Helical" evidence="1">
    <location>
        <begin position="166"/>
        <end position="190"/>
    </location>
</feature>
<feature type="transmembrane region" description="Helical" evidence="1">
    <location>
        <begin position="57"/>
        <end position="75"/>
    </location>
</feature>
<evidence type="ECO:0000313" key="2">
    <source>
        <dbReference type="EMBL" id="KHJ53586.1"/>
    </source>
</evidence>
<dbReference type="AlphaFoldDB" id="A0A0B1Q2D5"/>
<name>A0A0B1Q2D5_9HYPH</name>
<proteinExistence type="predicted"/>
<sequence length="199" mass="21303">MTIPTHDREDISRNVESRFRTELHDHWKAYAFQGVLLLVVGFLALMAPLAATLASTLFFGWLLIIGGIIGIVAAFQARRHSGFWSSLALAVLVTILGAVIVYDPFAGAITLTWMLATYFVLSAFLEFALAKAVRSGSRGGWWALVLTGILNLVLAALLVLGLPGTAVWAVGVYLGISFIFSGVGLLFAALDARRGAPLA</sequence>